<proteinExistence type="predicted"/>
<comment type="caution">
    <text evidence="2">The sequence shown here is derived from an EMBL/GenBank/DDBJ whole genome shotgun (WGS) entry which is preliminary data.</text>
</comment>
<name>A0ABR7VFU4_9FLAO</name>
<accession>A0ABR7VFU4</accession>
<evidence type="ECO:0000313" key="2">
    <source>
        <dbReference type="EMBL" id="MBD0851412.1"/>
    </source>
</evidence>
<evidence type="ECO:0000313" key="3">
    <source>
        <dbReference type="Proteomes" id="UP000598350"/>
    </source>
</evidence>
<gene>
    <name evidence="2" type="ORF">HPE63_12100</name>
</gene>
<protein>
    <recommendedName>
        <fullName evidence="4">50S ribosomal protein L27</fullName>
    </recommendedName>
</protein>
<keyword evidence="1" id="KW-0812">Transmembrane</keyword>
<organism evidence="2 3">
    <name type="scientific">Maribacter arenosus</name>
    <dbReference type="NCBI Taxonomy" id="1854708"/>
    <lineage>
        <taxon>Bacteria</taxon>
        <taxon>Pseudomonadati</taxon>
        <taxon>Bacteroidota</taxon>
        <taxon>Flavobacteriia</taxon>
        <taxon>Flavobacteriales</taxon>
        <taxon>Flavobacteriaceae</taxon>
        <taxon>Maribacter</taxon>
    </lineage>
</organism>
<reference evidence="2 3" key="1">
    <citation type="submission" date="2020-05" db="EMBL/GenBank/DDBJ databases">
        <title>The draft genome sequence of Maribacter arenosus CAU 1321.</title>
        <authorList>
            <person name="Mu L."/>
        </authorList>
    </citation>
    <scope>NUCLEOTIDE SEQUENCE [LARGE SCALE GENOMIC DNA]</scope>
    <source>
        <strain evidence="2 3">CAU 1321</strain>
    </source>
</reference>
<dbReference type="RefSeq" id="WP_188314532.1">
    <property type="nucleotide sequence ID" value="NZ_JABTCG010000004.1"/>
</dbReference>
<evidence type="ECO:0008006" key="4">
    <source>
        <dbReference type="Google" id="ProtNLM"/>
    </source>
</evidence>
<evidence type="ECO:0000256" key="1">
    <source>
        <dbReference type="SAM" id="Phobius"/>
    </source>
</evidence>
<dbReference type="Proteomes" id="UP000598350">
    <property type="component" value="Unassembled WGS sequence"/>
</dbReference>
<keyword evidence="3" id="KW-1185">Reference proteome</keyword>
<keyword evidence="1" id="KW-0472">Membrane</keyword>
<dbReference type="EMBL" id="JABTCG010000004">
    <property type="protein sequence ID" value="MBD0851412.1"/>
    <property type="molecule type" value="Genomic_DNA"/>
</dbReference>
<feature type="transmembrane region" description="Helical" evidence="1">
    <location>
        <begin position="128"/>
        <end position="148"/>
    </location>
</feature>
<sequence length="153" mass="16866">MEEAGLAYQWALELHSYLAYVALAVLFLAVANAIMGLAGNKMFATLGKDYRLSLFALILTHLMLLAGLVLYFLSPTGLNAIQQFGMGGLDSAARLLAVEHPFVNILAVILITVGWSRHKKFLEGKKKFKSIAIFYGLGLVLILSRIPWGQWLN</sequence>
<feature type="transmembrane region" description="Helical" evidence="1">
    <location>
        <begin position="17"/>
        <end position="38"/>
    </location>
</feature>
<keyword evidence="1" id="KW-1133">Transmembrane helix</keyword>
<feature type="transmembrane region" description="Helical" evidence="1">
    <location>
        <begin position="50"/>
        <end position="73"/>
    </location>
</feature>
<feature type="transmembrane region" description="Helical" evidence="1">
    <location>
        <begin position="93"/>
        <end position="116"/>
    </location>
</feature>